<evidence type="ECO:0000259" key="1">
    <source>
        <dbReference type="Pfam" id="PF04326"/>
    </source>
</evidence>
<comment type="caution">
    <text evidence="2">The sequence shown here is derived from an EMBL/GenBank/DDBJ whole genome shotgun (WGS) entry which is preliminary data.</text>
</comment>
<dbReference type="Proteomes" id="UP000051006">
    <property type="component" value="Unassembled WGS sequence"/>
</dbReference>
<organism evidence="2 3">
    <name type="scientific">Companilactobacillus kimchiensis</name>
    <dbReference type="NCBI Taxonomy" id="993692"/>
    <lineage>
        <taxon>Bacteria</taxon>
        <taxon>Bacillati</taxon>
        <taxon>Bacillota</taxon>
        <taxon>Bacilli</taxon>
        <taxon>Lactobacillales</taxon>
        <taxon>Lactobacillaceae</taxon>
        <taxon>Companilactobacillus</taxon>
    </lineage>
</organism>
<accession>A0A0R2LA35</accession>
<protein>
    <submittedName>
        <fullName evidence="2">Transcriptional regulator</fullName>
    </submittedName>
</protein>
<gene>
    <name evidence="2" type="ORF">IV57_GL000846</name>
</gene>
<dbReference type="Pfam" id="PF04326">
    <property type="entry name" value="SLFN_AlbA_2"/>
    <property type="match status" value="1"/>
</dbReference>
<dbReference type="AlphaFoldDB" id="A0A0R2LA35"/>
<feature type="domain" description="Schlafen AlbA-2" evidence="1">
    <location>
        <begin position="9"/>
        <end position="129"/>
    </location>
</feature>
<proteinExistence type="predicted"/>
<dbReference type="EMBL" id="JQCF01000018">
    <property type="protein sequence ID" value="KRN98734.1"/>
    <property type="molecule type" value="Genomic_DNA"/>
</dbReference>
<name>A0A0R2LA35_9LACO</name>
<evidence type="ECO:0000313" key="2">
    <source>
        <dbReference type="EMBL" id="KRN98734.1"/>
    </source>
</evidence>
<dbReference type="Gene3D" id="3.30.950.30">
    <property type="entry name" value="Schlafen, AAA domain"/>
    <property type="match status" value="1"/>
</dbReference>
<reference evidence="2 3" key="1">
    <citation type="journal article" date="2015" name="Genome Announc.">
        <title>Expanding the biotechnology potential of lactobacilli through comparative genomics of 213 strains and associated genera.</title>
        <authorList>
            <person name="Sun Z."/>
            <person name="Harris H.M."/>
            <person name="McCann A."/>
            <person name="Guo C."/>
            <person name="Argimon S."/>
            <person name="Zhang W."/>
            <person name="Yang X."/>
            <person name="Jeffery I.B."/>
            <person name="Cooney J.C."/>
            <person name="Kagawa T.F."/>
            <person name="Liu W."/>
            <person name="Song Y."/>
            <person name="Salvetti E."/>
            <person name="Wrobel A."/>
            <person name="Rasinkangas P."/>
            <person name="Parkhill J."/>
            <person name="Rea M.C."/>
            <person name="O'Sullivan O."/>
            <person name="Ritari J."/>
            <person name="Douillard F.P."/>
            <person name="Paul Ross R."/>
            <person name="Yang R."/>
            <person name="Briner A.E."/>
            <person name="Felis G.E."/>
            <person name="de Vos W.M."/>
            <person name="Barrangou R."/>
            <person name="Klaenhammer T.R."/>
            <person name="Caufield P.W."/>
            <person name="Cui Y."/>
            <person name="Zhang H."/>
            <person name="O'Toole P.W."/>
        </authorList>
    </citation>
    <scope>NUCLEOTIDE SEQUENCE [LARGE SCALE GENOMIC DNA]</scope>
    <source>
        <strain evidence="2 3">DSM 24716</strain>
    </source>
</reference>
<sequence>MDYTSLPNENEHLEYKSNQSKLSKDLWETISAFENTDGGLLILGVDEVTKNGIKSFIPLGINNTQQVLDDFWSTIGNTINYSTIKNDDVKCINLEDDISLIEITVHEATFNKKPIYSKGSAYVRKGAVDIKAKKEDLQILLRDSRDDLDTKVLPNYSMEDLNLENIKEYQEIISKRSGYESYKDYSTEAFLKK</sequence>
<evidence type="ECO:0000313" key="3">
    <source>
        <dbReference type="Proteomes" id="UP000051006"/>
    </source>
</evidence>
<dbReference type="PATRIC" id="fig|993692.3.peg.854"/>
<dbReference type="OrthoDB" id="9768354at2"/>
<dbReference type="RefSeq" id="WP_057881186.1">
    <property type="nucleotide sequence ID" value="NZ_JQCF01000018.1"/>
</dbReference>
<dbReference type="PANTHER" id="PTHR30595:SF6">
    <property type="entry name" value="SCHLAFEN ALBA-2 DOMAIN-CONTAINING PROTEIN"/>
    <property type="match status" value="1"/>
</dbReference>
<dbReference type="STRING" id="993692.IV57_GL000846"/>
<dbReference type="PANTHER" id="PTHR30595">
    <property type="entry name" value="GLPR-RELATED TRANSCRIPTIONAL REPRESSOR"/>
    <property type="match status" value="1"/>
</dbReference>
<dbReference type="InterPro" id="IPR038461">
    <property type="entry name" value="Schlafen_AlbA_2_dom_sf"/>
</dbReference>
<keyword evidence="3" id="KW-1185">Reference proteome</keyword>
<dbReference type="InterPro" id="IPR007421">
    <property type="entry name" value="Schlafen_AlbA_2_dom"/>
</dbReference>